<sequence length="361" mass="38566">EYWFKVRAVNANGASAYTASVFATPVGTTPTATPTPTTTPTPTPTSGPGTRVGTDHSVALYKTNPSAQVGKAKTITVDGVASEWTSDMIIAQGVANDDPRSFRGTHEGPVYDPYALYGSWDDTNLYLMWQFTNVTDVVDPAQNYPISDNGKPYQANIPQALAFDVNSRGGDGIVTADEKGVWGMRYDFANSEVDHLLMFSSKPNVGEPAVFALNASNEFDYAPANVTAFTKAGVSFAYGNGFVGSQLMGVKKNGYEGYTPADLTNPANFVDLLQQGHSKAQDTIYEMKIPLTALGINRSYLEANGIGVMLISTFGESAIGSLPYDPTTLDNATKPYTADSSTSAEKEDYDSFTAKFASLGK</sequence>
<dbReference type="Proteomes" id="UP001139354">
    <property type="component" value="Unassembled WGS sequence"/>
</dbReference>
<dbReference type="RefSeq" id="WP_229385548.1">
    <property type="nucleotide sequence ID" value="NZ_JAGTTN010000005.1"/>
</dbReference>
<dbReference type="EMBL" id="JAGTTN010000005">
    <property type="protein sequence ID" value="MCC2033550.1"/>
    <property type="molecule type" value="Genomic_DNA"/>
</dbReference>
<evidence type="ECO:0000256" key="1">
    <source>
        <dbReference type="SAM" id="MobiDB-lite"/>
    </source>
</evidence>
<protein>
    <recommendedName>
        <fullName evidence="4">Fibronectin type-III domain-containing protein</fullName>
    </recommendedName>
</protein>
<proteinExistence type="predicted"/>
<keyword evidence="3" id="KW-1185">Reference proteome</keyword>
<reference evidence="2" key="1">
    <citation type="submission" date="2021-04" db="EMBL/GenBank/DDBJ databases">
        <title>Microbacterium tenobrionis sp. nov. and Microbacterium allomyrinae sp. nov., isolated from larvae of Tenobrio molitor and Allomyrina dichotoma, respectively.</title>
        <authorList>
            <person name="Lee S.D."/>
        </authorList>
    </citation>
    <scope>NUCLEOTIDE SEQUENCE</scope>
    <source>
        <strain evidence="2">BWT-G7</strain>
    </source>
</reference>
<organism evidence="2 3">
    <name type="scientific">Microbacterium allomyrinae</name>
    <dbReference type="NCBI Taxonomy" id="2830666"/>
    <lineage>
        <taxon>Bacteria</taxon>
        <taxon>Bacillati</taxon>
        <taxon>Actinomycetota</taxon>
        <taxon>Actinomycetes</taxon>
        <taxon>Micrococcales</taxon>
        <taxon>Microbacteriaceae</taxon>
        <taxon>Microbacterium</taxon>
    </lineage>
</organism>
<evidence type="ECO:0008006" key="4">
    <source>
        <dbReference type="Google" id="ProtNLM"/>
    </source>
</evidence>
<dbReference type="AlphaFoldDB" id="A0A9X1LWT8"/>
<feature type="non-terminal residue" evidence="2">
    <location>
        <position position="1"/>
    </location>
</feature>
<evidence type="ECO:0000313" key="2">
    <source>
        <dbReference type="EMBL" id="MCC2033550.1"/>
    </source>
</evidence>
<name>A0A9X1LWT8_9MICO</name>
<gene>
    <name evidence="2" type="ORF">KEC57_15285</name>
</gene>
<feature type="region of interest" description="Disordered" evidence="1">
    <location>
        <begin position="28"/>
        <end position="51"/>
    </location>
</feature>
<evidence type="ECO:0000313" key="3">
    <source>
        <dbReference type="Proteomes" id="UP001139354"/>
    </source>
</evidence>
<accession>A0A9X1LWT8</accession>
<comment type="caution">
    <text evidence="2">The sequence shown here is derived from an EMBL/GenBank/DDBJ whole genome shotgun (WGS) entry which is preliminary data.</text>
</comment>